<dbReference type="AlphaFoldDB" id="A0A0F9G4P3"/>
<name>A0A0F9G4P3_9ZZZZ</name>
<reference evidence="2" key="1">
    <citation type="journal article" date="2015" name="Nature">
        <title>Complex archaea that bridge the gap between prokaryotes and eukaryotes.</title>
        <authorList>
            <person name="Spang A."/>
            <person name="Saw J.H."/>
            <person name="Jorgensen S.L."/>
            <person name="Zaremba-Niedzwiedzka K."/>
            <person name="Martijn J."/>
            <person name="Lind A.E."/>
            <person name="van Eijk R."/>
            <person name="Schleper C."/>
            <person name="Guy L."/>
            <person name="Ettema T.J."/>
        </authorList>
    </citation>
    <scope>NUCLEOTIDE SEQUENCE</scope>
</reference>
<feature type="compositionally biased region" description="Basic and acidic residues" evidence="1">
    <location>
        <begin position="23"/>
        <end position="65"/>
    </location>
</feature>
<sequence length="147" mass="16239">DRADLDMATAEATAKQQAGMEALTRRTQEVVDKETAVQKRGEALDARENEIEGHGRTRENELRAREEAVEAQEAAVEEHQRELLQRFGLPTSAEGLGREAVLSAMALDKKVRAGAIRWVLLEEIGRTVLRDDVPRAVVEEALGEVLA</sequence>
<feature type="region of interest" description="Disordered" evidence="1">
    <location>
        <begin position="1"/>
        <end position="65"/>
    </location>
</feature>
<dbReference type="Gene3D" id="1.20.1090.10">
    <property type="entry name" value="Dehydroquinate synthase-like - alpha domain"/>
    <property type="match status" value="1"/>
</dbReference>
<organism evidence="2">
    <name type="scientific">marine sediment metagenome</name>
    <dbReference type="NCBI Taxonomy" id="412755"/>
    <lineage>
        <taxon>unclassified sequences</taxon>
        <taxon>metagenomes</taxon>
        <taxon>ecological metagenomes</taxon>
    </lineage>
</organism>
<evidence type="ECO:0000256" key="1">
    <source>
        <dbReference type="SAM" id="MobiDB-lite"/>
    </source>
</evidence>
<accession>A0A0F9G4P3</accession>
<dbReference type="SUPFAM" id="SSF56796">
    <property type="entry name" value="Dehydroquinate synthase-like"/>
    <property type="match status" value="1"/>
</dbReference>
<dbReference type="EMBL" id="LAZR01019109">
    <property type="protein sequence ID" value="KKL93729.1"/>
    <property type="molecule type" value="Genomic_DNA"/>
</dbReference>
<comment type="caution">
    <text evidence="2">The sequence shown here is derived from an EMBL/GenBank/DDBJ whole genome shotgun (WGS) entry which is preliminary data.</text>
</comment>
<proteinExistence type="predicted"/>
<gene>
    <name evidence="2" type="ORF">LCGC14_1871740</name>
</gene>
<feature type="non-terminal residue" evidence="2">
    <location>
        <position position="1"/>
    </location>
</feature>
<protein>
    <submittedName>
        <fullName evidence="2">Uncharacterized protein</fullName>
    </submittedName>
</protein>
<evidence type="ECO:0000313" key="2">
    <source>
        <dbReference type="EMBL" id="KKL93729.1"/>
    </source>
</evidence>